<dbReference type="InterPro" id="IPR012336">
    <property type="entry name" value="Thioredoxin-like_fold"/>
</dbReference>
<evidence type="ECO:0008006" key="6">
    <source>
        <dbReference type="Google" id="ProtNLM"/>
    </source>
</evidence>
<accession>A0A7J6LR76</accession>
<dbReference type="InterPro" id="IPR036249">
    <property type="entry name" value="Thioredoxin-like_sf"/>
</dbReference>
<feature type="domain" description="Metaxin glutathione S-transferase" evidence="2">
    <location>
        <begin position="178"/>
        <end position="244"/>
    </location>
</feature>
<dbReference type="PANTHER" id="PTHR12289:SF41">
    <property type="entry name" value="FAILED AXON CONNECTIONS-RELATED"/>
    <property type="match status" value="1"/>
</dbReference>
<dbReference type="CDD" id="cd03193">
    <property type="entry name" value="GST_C_Metaxin"/>
    <property type="match status" value="1"/>
</dbReference>
<dbReference type="Pfam" id="PF17172">
    <property type="entry name" value="GST_N_4"/>
    <property type="match status" value="1"/>
</dbReference>
<dbReference type="AlphaFoldDB" id="A0A7J6LR76"/>
<sequence>MTATAESRKKDHIYMHQFSNKGTGSSATISHFCAKLQVWLELAGLPYTLIDTELPAGPYNKLPYIELNGEQYGDTAIIIDMLSTKYDKDFDSGLSNEQKALGNAVKRMFEEHTFFLCVNDRWFNNLDLFGGHFIGTVQSYPVFMRPLVKLIAKRRLLGATYTQGVGRLPEEERKKRLHEDISALSTILGEKKYILSDDKPTTVDATVFGFMWCELGVDPEYEKVCAFCQECKKYDNLMSYYERMLKLMHSSK</sequence>
<proteinExistence type="inferred from homology"/>
<reference evidence="4 5" key="1">
    <citation type="submission" date="2020-04" db="EMBL/GenBank/DDBJ databases">
        <title>Perkinsus olseni comparative genomics.</title>
        <authorList>
            <person name="Bogema D.R."/>
        </authorList>
    </citation>
    <scope>NUCLEOTIDE SEQUENCE [LARGE SCALE GENOMIC DNA]</scope>
    <source>
        <strain evidence="4">ATCC PRA-31</strain>
    </source>
</reference>
<name>A0A7J6LR76_PEROL</name>
<dbReference type="InterPro" id="IPR036282">
    <property type="entry name" value="Glutathione-S-Trfase_C_sf"/>
</dbReference>
<comment type="similarity">
    <text evidence="1">Belongs to the FAX family.</text>
</comment>
<dbReference type="SFLD" id="SFLDG01180">
    <property type="entry name" value="SUF1"/>
    <property type="match status" value="1"/>
</dbReference>
<dbReference type="SUPFAM" id="SSF47616">
    <property type="entry name" value="GST C-terminal domain-like"/>
    <property type="match status" value="1"/>
</dbReference>
<gene>
    <name evidence="4" type="ORF">FOL46_005614</name>
</gene>
<feature type="domain" description="Thioredoxin-like fold" evidence="3">
    <location>
        <begin position="32"/>
        <end position="124"/>
    </location>
</feature>
<evidence type="ECO:0000259" key="3">
    <source>
        <dbReference type="Pfam" id="PF17172"/>
    </source>
</evidence>
<evidence type="ECO:0000313" key="4">
    <source>
        <dbReference type="EMBL" id="KAF4661737.1"/>
    </source>
</evidence>
<dbReference type="Gene3D" id="1.20.1050.10">
    <property type="match status" value="1"/>
</dbReference>
<dbReference type="Proteomes" id="UP000572268">
    <property type="component" value="Unassembled WGS sequence"/>
</dbReference>
<dbReference type="InterPro" id="IPR026928">
    <property type="entry name" value="FAX/IsoI-like"/>
</dbReference>
<protein>
    <recommendedName>
        <fullName evidence="6">Glutathione S-transferase</fullName>
    </recommendedName>
</protein>
<evidence type="ECO:0000259" key="2">
    <source>
        <dbReference type="Pfam" id="PF17171"/>
    </source>
</evidence>
<comment type="caution">
    <text evidence="4">The sequence shown here is derived from an EMBL/GenBank/DDBJ whole genome shotgun (WGS) entry which is preliminary data.</text>
</comment>
<dbReference type="SFLD" id="SFLDG01200">
    <property type="entry name" value="SUF1.1"/>
    <property type="match status" value="1"/>
</dbReference>
<dbReference type="SFLD" id="SFLDS00019">
    <property type="entry name" value="Glutathione_Transferase_(cytos"/>
    <property type="match status" value="1"/>
</dbReference>
<organism evidence="4 5">
    <name type="scientific">Perkinsus olseni</name>
    <name type="common">Perkinsus atlanticus</name>
    <dbReference type="NCBI Taxonomy" id="32597"/>
    <lineage>
        <taxon>Eukaryota</taxon>
        <taxon>Sar</taxon>
        <taxon>Alveolata</taxon>
        <taxon>Perkinsozoa</taxon>
        <taxon>Perkinsea</taxon>
        <taxon>Perkinsida</taxon>
        <taxon>Perkinsidae</taxon>
        <taxon>Perkinsus</taxon>
    </lineage>
</organism>
<dbReference type="GO" id="GO:0005737">
    <property type="term" value="C:cytoplasm"/>
    <property type="evidence" value="ECO:0007669"/>
    <property type="project" value="TreeGrafter"/>
</dbReference>
<dbReference type="InterPro" id="IPR033468">
    <property type="entry name" value="Metaxin_GST"/>
</dbReference>
<dbReference type="PANTHER" id="PTHR12289">
    <property type="entry name" value="METAXIN RELATED"/>
    <property type="match status" value="1"/>
</dbReference>
<dbReference type="SUPFAM" id="SSF52833">
    <property type="entry name" value="Thioredoxin-like"/>
    <property type="match status" value="1"/>
</dbReference>
<evidence type="ECO:0000256" key="1">
    <source>
        <dbReference type="ARBA" id="ARBA00006475"/>
    </source>
</evidence>
<dbReference type="EMBL" id="JABANN010000342">
    <property type="protein sequence ID" value="KAF4661737.1"/>
    <property type="molecule type" value="Genomic_DNA"/>
</dbReference>
<dbReference type="InterPro" id="IPR050931">
    <property type="entry name" value="Mito_Protein_Transport_Metaxin"/>
</dbReference>
<evidence type="ECO:0000313" key="5">
    <source>
        <dbReference type="Proteomes" id="UP000572268"/>
    </source>
</evidence>
<dbReference type="InterPro" id="IPR040079">
    <property type="entry name" value="Glutathione_S-Trfase"/>
</dbReference>
<dbReference type="Pfam" id="PF17171">
    <property type="entry name" value="GST_C_6"/>
    <property type="match status" value="1"/>
</dbReference>